<organism evidence="2 3">
    <name type="scientific">Halorutilus salinus</name>
    <dbReference type="NCBI Taxonomy" id="2487751"/>
    <lineage>
        <taxon>Archaea</taxon>
        <taxon>Methanobacteriati</taxon>
        <taxon>Methanobacteriota</taxon>
        <taxon>Stenosarchaea group</taxon>
        <taxon>Halobacteria</taxon>
        <taxon>Halorutilales</taxon>
        <taxon>Halorutilaceae</taxon>
        <taxon>Halorutilus</taxon>
    </lineage>
</organism>
<feature type="region of interest" description="Disordered" evidence="1">
    <location>
        <begin position="1"/>
        <end position="26"/>
    </location>
</feature>
<protein>
    <submittedName>
        <fullName evidence="2">Uncharacterized protein</fullName>
    </submittedName>
</protein>
<name>A0A9Q4C525_9EURY</name>
<feature type="compositionally biased region" description="Basic and acidic residues" evidence="1">
    <location>
        <begin position="1"/>
        <end position="13"/>
    </location>
</feature>
<evidence type="ECO:0000256" key="1">
    <source>
        <dbReference type="SAM" id="MobiDB-lite"/>
    </source>
</evidence>
<keyword evidence="3" id="KW-1185">Reference proteome</keyword>
<evidence type="ECO:0000313" key="3">
    <source>
        <dbReference type="Proteomes" id="UP001149411"/>
    </source>
</evidence>
<reference evidence="2" key="1">
    <citation type="submission" date="2022-09" db="EMBL/GenBank/DDBJ databases">
        <title>Haloadaptaus new haloarchaeum isolated from saline soil.</title>
        <authorList>
            <person name="Duran-Viseras A."/>
            <person name="Sanchez-Porro C."/>
            <person name="Ventosa A."/>
        </authorList>
    </citation>
    <scope>NUCLEOTIDE SEQUENCE</scope>
    <source>
        <strain evidence="2">F3-133</strain>
    </source>
</reference>
<dbReference type="EMBL" id="RKLV01000015">
    <property type="protein sequence ID" value="MCX2819960.1"/>
    <property type="molecule type" value="Genomic_DNA"/>
</dbReference>
<proteinExistence type="predicted"/>
<evidence type="ECO:0000313" key="2">
    <source>
        <dbReference type="EMBL" id="MCX2819960.1"/>
    </source>
</evidence>
<accession>A0A9Q4C525</accession>
<gene>
    <name evidence="2" type="ORF">EGH25_11425</name>
</gene>
<dbReference type="Proteomes" id="UP001149411">
    <property type="component" value="Unassembled WGS sequence"/>
</dbReference>
<comment type="caution">
    <text evidence="2">The sequence shown here is derived from an EMBL/GenBank/DDBJ whole genome shotgun (WGS) entry which is preliminary data.</text>
</comment>
<sequence>MTLPRTDEVDGPKSYRRTKERADELDEKIESTDALIDETVYDLYGLTDEETEIVEEALGD</sequence>
<dbReference type="AlphaFoldDB" id="A0A9Q4C525"/>